<dbReference type="SUPFAM" id="SSF103473">
    <property type="entry name" value="MFS general substrate transporter"/>
    <property type="match status" value="1"/>
</dbReference>
<feature type="transmembrane region" description="Helical" evidence="8">
    <location>
        <begin position="304"/>
        <end position="325"/>
    </location>
</feature>
<dbReference type="OrthoDB" id="9800416at2"/>
<evidence type="ECO:0000259" key="10">
    <source>
        <dbReference type="PROSITE" id="PS50850"/>
    </source>
</evidence>
<evidence type="ECO:0000256" key="6">
    <source>
        <dbReference type="ARBA" id="ARBA00022989"/>
    </source>
</evidence>
<dbReference type="Gene3D" id="1.20.1720.10">
    <property type="entry name" value="Multidrug resistance protein D"/>
    <property type="match status" value="1"/>
</dbReference>
<dbReference type="STRING" id="1189325.SAMN04488119_101249"/>
<dbReference type="InterPro" id="IPR036259">
    <property type="entry name" value="MFS_trans_sf"/>
</dbReference>
<name>A0A1M7SUG5_9RHOB</name>
<dbReference type="InterPro" id="IPR020846">
    <property type="entry name" value="MFS_dom"/>
</dbReference>
<keyword evidence="3 8" id="KW-0813">Transport</keyword>
<evidence type="ECO:0000256" key="5">
    <source>
        <dbReference type="ARBA" id="ARBA00022692"/>
    </source>
</evidence>
<evidence type="ECO:0000313" key="11">
    <source>
        <dbReference type="EMBL" id="SHN62125.1"/>
    </source>
</evidence>
<feature type="transmembrane region" description="Helical" evidence="8">
    <location>
        <begin position="368"/>
        <end position="390"/>
    </location>
</feature>
<evidence type="ECO:0000256" key="7">
    <source>
        <dbReference type="ARBA" id="ARBA00023136"/>
    </source>
</evidence>
<evidence type="ECO:0000256" key="2">
    <source>
        <dbReference type="ARBA" id="ARBA00006236"/>
    </source>
</evidence>
<keyword evidence="8" id="KW-0997">Cell inner membrane</keyword>
<feature type="transmembrane region" description="Helical" evidence="8">
    <location>
        <begin position="72"/>
        <end position="92"/>
    </location>
</feature>
<feature type="transmembrane region" description="Helical" evidence="8">
    <location>
        <begin position="274"/>
        <end position="292"/>
    </location>
</feature>
<dbReference type="AlphaFoldDB" id="A0A1M7SUG5"/>
<accession>A0A1M7SUG5</accession>
<dbReference type="RefSeq" id="WP_083581213.1">
    <property type="nucleotide sequence ID" value="NZ_FOHL01000001.1"/>
</dbReference>
<feature type="transmembrane region" description="Helical" evidence="8">
    <location>
        <begin position="238"/>
        <end position="262"/>
    </location>
</feature>
<evidence type="ECO:0000256" key="4">
    <source>
        <dbReference type="ARBA" id="ARBA00022475"/>
    </source>
</evidence>
<comment type="caution">
    <text evidence="8">Lacks conserved residue(s) required for the propagation of feature annotation.</text>
</comment>
<protein>
    <recommendedName>
        <fullName evidence="8">Bcr/CflA family efflux transporter</fullName>
    </recommendedName>
</protein>
<evidence type="ECO:0000256" key="1">
    <source>
        <dbReference type="ARBA" id="ARBA00004651"/>
    </source>
</evidence>
<keyword evidence="12" id="KW-1185">Reference proteome</keyword>
<feature type="transmembrane region" description="Helical" evidence="8">
    <location>
        <begin position="331"/>
        <end position="356"/>
    </location>
</feature>
<dbReference type="InterPro" id="IPR005829">
    <property type="entry name" value="Sugar_transporter_CS"/>
</dbReference>
<comment type="subcellular location">
    <subcellularLocation>
        <location evidence="8">Cell inner membrane</location>
        <topology evidence="8">Multi-pass membrane protein</topology>
    </subcellularLocation>
    <subcellularLocation>
        <location evidence="1">Cell membrane</location>
        <topology evidence="1">Multi-pass membrane protein</topology>
    </subcellularLocation>
</comment>
<evidence type="ECO:0000256" key="3">
    <source>
        <dbReference type="ARBA" id="ARBA00022448"/>
    </source>
</evidence>
<feature type="domain" description="Major facilitator superfamily (MFS) profile" evidence="10">
    <location>
        <begin position="38"/>
        <end position="421"/>
    </location>
</feature>
<feature type="region of interest" description="Disordered" evidence="9">
    <location>
        <begin position="9"/>
        <end position="28"/>
    </location>
</feature>
<dbReference type="InterPro" id="IPR011701">
    <property type="entry name" value="MFS"/>
</dbReference>
<dbReference type="GO" id="GO:1990961">
    <property type="term" value="P:xenobiotic detoxification by transmembrane export across the plasma membrane"/>
    <property type="evidence" value="ECO:0007669"/>
    <property type="project" value="InterPro"/>
</dbReference>
<proteinExistence type="inferred from homology"/>
<dbReference type="Proteomes" id="UP000184066">
    <property type="component" value="Unassembled WGS sequence"/>
</dbReference>
<keyword evidence="6 8" id="KW-1133">Transmembrane helix</keyword>
<feature type="transmembrane region" description="Helical" evidence="8">
    <location>
        <begin position="104"/>
        <end position="123"/>
    </location>
</feature>
<keyword evidence="7 8" id="KW-0472">Membrane</keyword>
<dbReference type="InterPro" id="IPR004812">
    <property type="entry name" value="Efflux_drug-R_Bcr/CmlA"/>
</dbReference>
<dbReference type="PANTHER" id="PTHR42718:SF9">
    <property type="entry name" value="MAJOR FACILITATOR SUPERFAMILY MULTIDRUG TRANSPORTER MFSC"/>
    <property type="match status" value="1"/>
</dbReference>
<dbReference type="Pfam" id="PF07690">
    <property type="entry name" value="MFS_1"/>
    <property type="match status" value="1"/>
</dbReference>
<dbReference type="GO" id="GO:0005886">
    <property type="term" value="C:plasma membrane"/>
    <property type="evidence" value="ECO:0007669"/>
    <property type="project" value="UniProtKB-SubCell"/>
</dbReference>
<feature type="compositionally biased region" description="Pro residues" evidence="9">
    <location>
        <begin position="12"/>
        <end position="26"/>
    </location>
</feature>
<gene>
    <name evidence="11" type="ORF">SAMN05216200_103250</name>
</gene>
<dbReference type="PANTHER" id="PTHR42718">
    <property type="entry name" value="MAJOR FACILITATOR SUPERFAMILY MULTIDRUG TRANSPORTER MFSC"/>
    <property type="match status" value="1"/>
</dbReference>
<feature type="transmembrane region" description="Helical" evidence="8">
    <location>
        <begin position="187"/>
        <end position="209"/>
    </location>
</feature>
<dbReference type="GO" id="GO:0042910">
    <property type="term" value="F:xenobiotic transmembrane transporter activity"/>
    <property type="evidence" value="ECO:0007669"/>
    <property type="project" value="InterPro"/>
</dbReference>
<organism evidence="11 12">
    <name type="scientific">Oceanicella actignis</name>
    <dbReference type="NCBI Taxonomy" id="1189325"/>
    <lineage>
        <taxon>Bacteria</taxon>
        <taxon>Pseudomonadati</taxon>
        <taxon>Pseudomonadota</taxon>
        <taxon>Alphaproteobacteria</taxon>
        <taxon>Rhodobacterales</taxon>
        <taxon>Paracoccaceae</taxon>
        <taxon>Oceanicella</taxon>
    </lineage>
</organism>
<comment type="similarity">
    <text evidence="2 8">Belongs to the major facilitator superfamily. Bcr/CmlA family.</text>
</comment>
<dbReference type="NCBIfam" id="TIGR00710">
    <property type="entry name" value="efflux_Bcr_CflA"/>
    <property type="match status" value="1"/>
</dbReference>
<reference evidence="11 12" key="1">
    <citation type="submission" date="2016-12" db="EMBL/GenBank/DDBJ databases">
        <authorList>
            <person name="Song W.-J."/>
            <person name="Kurnit D.M."/>
        </authorList>
    </citation>
    <scope>NUCLEOTIDE SEQUENCE [LARGE SCALE GENOMIC DNA]</scope>
    <source>
        <strain evidence="11 12">CGMCC 1.10808</strain>
    </source>
</reference>
<feature type="transmembrane region" description="Helical" evidence="8">
    <location>
        <begin position="396"/>
        <end position="417"/>
    </location>
</feature>
<keyword evidence="5 8" id="KW-0812">Transmembrane</keyword>
<dbReference type="EMBL" id="FRDL01000003">
    <property type="protein sequence ID" value="SHN62125.1"/>
    <property type="molecule type" value="Genomic_DNA"/>
</dbReference>
<dbReference type="PROSITE" id="PS50850">
    <property type="entry name" value="MFS"/>
    <property type="match status" value="1"/>
</dbReference>
<sequence length="430" mass="44299">MSFAEHAAAPAGAPPNAPQDAPPAHPPVRFLDRATPPHIATLVAMAALSALAMNMFLPSMPGIARWFGADYALIQLAVSGYLAVTGVLQLVIGPLSDRYGRRPVALTAFAIFTLASIGCVLAPNVETFLAFRGLQGAVAAGMVLSRAIVRDLHEPAAAASMIGYVTMGMSLAPMASPMLGGLLEELFGWQANFLVMAALGAATLALAWADLGETNRAPSPSLLAQARGYPELVRSQRFWGYALVTAFTSGAFFAFLGGAPFVASVMLGMEPARLGFYFGFIALGYLAGNFVTGRVARRAGIDRMLIWGTTLTLAAVALPPILYAAGLRHPMAIFGPLLAVGLGNGLTMPNAMAGFLSVRPHLAGAASGLGGALMIGGGAALAATTGALLGPETGPYPLLLMMLGASAMALVCTLWVLRVSRRKGPVGAEP</sequence>
<feature type="transmembrane region" description="Helical" evidence="8">
    <location>
        <begin position="39"/>
        <end position="60"/>
    </location>
</feature>
<evidence type="ECO:0000256" key="9">
    <source>
        <dbReference type="SAM" id="MobiDB-lite"/>
    </source>
</evidence>
<evidence type="ECO:0000256" key="8">
    <source>
        <dbReference type="RuleBase" id="RU365088"/>
    </source>
</evidence>
<dbReference type="CDD" id="cd17320">
    <property type="entry name" value="MFS_MdfA_MDR_like"/>
    <property type="match status" value="1"/>
</dbReference>
<keyword evidence="4" id="KW-1003">Cell membrane</keyword>
<feature type="transmembrane region" description="Helical" evidence="8">
    <location>
        <begin position="156"/>
        <end position="175"/>
    </location>
</feature>
<evidence type="ECO:0000313" key="12">
    <source>
        <dbReference type="Proteomes" id="UP000184066"/>
    </source>
</evidence>
<dbReference type="PROSITE" id="PS00216">
    <property type="entry name" value="SUGAR_TRANSPORT_1"/>
    <property type="match status" value="1"/>
</dbReference>